<keyword evidence="1" id="KW-0472">Membrane</keyword>
<reference evidence="2 3" key="1">
    <citation type="journal article" date="2020" name="Microbes Environ.">
        <title>Synthetic bacterial community of duckweed: a simple and stable system to study plant-microbe interactions.</title>
        <authorList>
            <person name="Ishizawa H."/>
            <person name="Tada M."/>
            <person name="Kuroda M."/>
            <person name="Inoue D."/>
            <person name="Futamata H."/>
            <person name="Ike M."/>
        </authorList>
    </citation>
    <scope>NUCLEOTIDE SEQUENCE [LARGE SCALE GENOMIC DNA]</scope>
    <source>
        <strain evidence="2 3">DW100</strain>
    </source>
</reference>
<gene>
    <name evidence="2" type="ORF">CRDW_39720</name>
</gene>
<keyword evidence="1" id="KW-0812">Transmembrane</keyword>
<feature type="transmembrane region" description="Helical" evidence="1">
    <location>
        <begin position="82"/>
        <end position="107"/>
    </location>
</feature>
<evidence type="ECO:0000313" key="3">
    <source>
        <dbReference type="Proteomes" id="UP001380186"/>
    </source>
</evidence>
<feature type="transmembrane region" description="Helical" evidence="1">
    <location>
        <begin position="113"/>
        <end position="129"/>
    </location>
</feature>
<keyword evidence="1" id="KW-1133">Transmembrane helix</keyword>
<organism evidence="2 3">
    <name type="scientific">Chryseobacterium gambrini</name>
    <dbReference type="NCBI Taxonomy" id="373672"/>
    <lineage>
        <taxon>Bacteria</taxon>
        <taxon>Pseudomonadati</taxon>
        <taxon>Bacteroidota</taxon>
        <taxon>Flavobacteriia</taxon>
        <taxon>Flavobacteriales</taxon>
        <taxon>Weeksellaceae</taxon>
        <taxon>Chryseobacterium group</taxon>
        <taxon>Chryseobacterium</taxon>
    </lineage>
</organism>
<dbReference type="RefSeq" id="WP_338613759.1">
    <property type="nucleotide sequence ID" value="NZ_AP029022.1"/>
</dbReference>
<sequence>MRIIFNEMFFKSKYIIEFSKPKAEILDDIDKNLYKKFFDWNKRFAGKVSDNSFDVKFFQDKMSPYFKGRFVGKENKPESIELTVYSDVFSIFGSIFEIVIFLGFAIAFFLQEYYLWTTAMVIIYILIVLSHRVRINNAKDNFFEYLKKLDRFSKIVAVKK</sequence>
<proteinExistence type="predicted"/>
<evidence type="ECO:0000256" key="1">
    <source>
        <dbReference type="SAM" id="Phobius"/>
    </source>
</evidence>
<accession>A0ABN7CJG6</accession>
<protein>
    <submittedName>
        <fullName evidence="2">Uncharacterized protein</fullName>
    </submittedName>
</protein>
<dbReference type="Proteomes" id="UP001380186">
    <property type="component" value="Chromosome"/>
</dbReference>
<name>A0ABN7CJG6_9FLAO</name>
<dbReference type="EMBL" id="AP029022">
    <property type="protein sequence ID" value="BEV06598.1"/>
    <property type="molecule type" value="Genomic_DNA"/>
</dbReference>
<evidence type="ECO:0000313" key="2">
    <source>
        <dbReference type="EMBL" id="BEV06598.1"/>
    </source>
</evidence>
<keyword evidence="3" id="KW-1185">Reference proteome</keyword>